<evidence type="ECO:0008006" key="4">
    <source>
        <dbReference type="Google" id="ProtNLM"/>
    </source>
</evidence>
<reference evidence="2 3" key="1">
    <citation type="submission" date="2021-03" db="EMBL/GenBank/DDBJ databases">
        <title>Sequencing the genomes of 1000 actinobacteria strains.</title>
        <authorList>
            <person name="Klenk H.-P."/>
        </authorList>
    </citation>
    <scope>NUCLEOTIDE SEQUENCE [LARGE SCALE GENOMIC DNA]</scope>
    <source>
        <strain evidence="2 3">DSM 44506</strain>
    </source>
</reference>
<sequence length="139" mass="14762">MPTPTPDQLDAATIDLVFALRDSLTSDGPSLIDFWADRATTAIATAAAGSDTAGQAITTACRKLQIDTLAANAAPVARRAAEIIDADYQAWARHVDQSLVYIVALARLERDSRKRGKKPTAPTAPTPVPTTDSSEEIPF</sequence>
<dbReference type="Proteomes" id="UP001519305">
    <property type="component" value="Unassembled WGS sequence"/>
</dbReference>
<protein>
    <recommendedName>
        <fullName evidence="4">Phasin protein</fullName>
    </recommendedName>
</protein>
<feature type="region of interest" description="Disordered" evidence="1">
    <location>
        <begin position="111"/>
        <end position="139"/>
    </location>
</feature>
<organism evidence="2 3">
    <name type="scientific">Corynebacterium freneyi</name>
    <dbReference type="NCBI Taxonomy" id="134034"/>
    <lineage>
        <taxon>Bacteria</taxon>
        <taxon>Bacillati</taxon>
        <taxon>Actinomycetota</taxon>
        <taxon>Actinomycetes</taxon>
        <taxon>Mycobacteriales</taxon>
        <taxon>Corynebacteriaceae</taxon>
        <taxon>Corynebacterium</taxon>
    </lineage>
</organism>
<keyword evidence="3" id="KW-1185">Reference proteome</keyword>
<evidence type="ECO:0000313" key="3">
    <source>
        <dbReference type="Proteomes" id="UP001519305"/>
    </source>
</evidence>
<proteinExistence type="predicted"/>
<dbReference type="RefSeq" id="WP_209653978.1">
    <property type="nucleotide sequence ID" value="NZ_CP047357.1"/>
</dbReference>
<name>A0ABS4U9X8_9CORY</name>
<gene>
    <name evidence="2" type="ORF">JOF33_002024</name>
</gene>
<evidence type="ECO:0000313" key="2">
    <source>
        <dbReference type="EMBL" id="MBP2333325.1"/>
    </source>
</evidence>
<comment type="caution">
    <text evidence="2">The sequence shown here is derived from an EMBL/GenBank/DDBJ whole genome shotgun (WGS) entry which is preliminary data.</text>
</comment>
<accession>A0ABS4U9X8</accession>
<dbReference type="EMBL" id="JAGINY010000001">
    <property type="protein sequence ID" value="MBP2333325.1"/>
    <property type="molecule type" value="Genomic_DNA"/>
</dbReference>
<evidence type="ECO:0000256" key="1">
    <source>
        <dbReference type="SAM" id="MobiDB-lite"/>
    </source>
</evidence>